<name>A0A317Y7G2_MAIZE</name>
<proteinExistence type="predicted"/>
<sequence length="120" mass="12750">MRAPTSAVVAPPPIGDFLGLDLLHRSTPTPPRRLGLPAPVATSPAGCAFASARPIRSKSALPAALSQRASRTVCSDRVEHLPDADVAAGKDMQGISSEKMLFGGDKYQEMRMKVLEITRI</sequence>
<gene>
    <name evidence="1" type="ORF">Zm00014a_040477</name>
</gene>
<protein>
    <submittedName>
        <fullName evidence="1">Uncharacterized protein</fullName>
    </submittedName>
</protein>
<dbReference type="Proteomes" id="UP000251960">
    <property type="component" value="Chromosome 1"/>
</dbReference>
<dbReference type="AlphaFoldDB" id="A0A317Y7G2"/>
<evidence type="ECO:0000313" key="1">
    <source>
        <dbReference type="EMBL" id="PWZ54620.1"/>
    </source>
</evidence>
<dbReference type="EMBL" id="NCVQ01000001">
    <property type="protein sequence ID" value="PWZ54620.1"/>
    <property type="molecule type" value="Genomic_DNA"/>
</dbReference>
<organism evidence="1">
    <name type="scientific">Zea mays</name>
    <name type="common">Maize</name>
    <dbReference type="NCBI Taxonomy" id="4577"/>
    <lineage>
        <taxon>Eukaryota</taxon>
        <taxon>Viridiplantae</taxon>
        <taxon>Streptophyta</taxon>
        <taxon>Embryophyta</taxon>
        <taxon>Tracheophyta</taxon>
        <taxon>Spermatophyta</taxon>
        <taxon>Magnoliopsida</taxon>
        <taxon>Liliopsida</taxon>
        <taxon>Poales</taxon>
        <taxon>Poaceae</taxon>
        <taxon>PACMAD clade</taxon>
        <taxon>Panicoideae</taxon>
        <taxon>Andropogonodae</taxon>
        <taxon>Andropogoneae</taxon>
        <taxon>Tripsacinae</taxon>
        <taxon>Zea</taxon>
    </lineage>
</organism>
<comment type="caution">
    <text evidence="1">The sequence shown here is derived from an EMBL/GenBank/DDBJ whole genome shotgun (WGS) entry which is preliminary data.</text>
</comment>
<accession>A0A317Y7G2</accession>
<reference evidence="1" key="1">
    <citation type="journal article" date="2018" name="Nat. Genet.">
        <title>Extensive intraspecific gene order and gene structural variations between Mo17 and other maize genomes.</title>
        <authorList>
            <person name="Sun S."/>
            <person name="Zhou Y."/>
            <person name="Chen J."/>
            <person name="Shi J."/>
            <person name="Zhao H."/>
            <person name="Zhao H."/>
            <person name="Song W."/>
            <person name="Zhang M."/>
            <person name="Cui Y."/>
            <person name="Dong X."/>
            <person name="Liu H."/>
            <person name="Ma X."/>
            <person name="Jiao Y."/>
            <person name="Wang B."/>
            <person name="Wei X."/>
            <person name="Stein J.C."/>
            <person name="Glaubitz J.C."/>
            <person name="Lu F."/>
            <person name="Yu G."/>
            <person name="Liang C."/>
            <person name="Fengler K."/>
            <person name="Li B."/>
            <person name="Rafalski A."/>
            <person name="Schnable P.S."/>
            <person name="Ware D.H."/>
            <person name="Buckler E.S."/>
            <person name="Lai J."/>
        </authorList>
    </citation>
    <scope>NUCLEOTIDE SEQUENCE [LARGE SCALE GENOMIC DNA]</scope>
    <source>
        <tissue evidence="1">Seedling</tissue>
    </source>
</reference>